<evidence type="ECO:0000313" key="9">
    <source>
        <dbReference type="Proteomes" id="UP000774326"/>
    </source>
</evidence>
<keyword evidence="4" id="KW-0175">Coiled coil</keyword>
<feature type="compositionally biased region" description="Polar residues" evidence="5">
    <location>
        <begin position="110"/>
        <end position="120"/>
    </location>
</feature>
<dbReference type="Pfam" id="PF00560">
    <property type="entry name" value="LRR_1"/>
    <property type="match status" value="1"/>
</dbReference>
<reference evidence="8" key="2">
    <citation type="submission" date="2021-01" db="EMBL/GenBank/DDBJ databases">
        <authorList>
            <person name="Schikora-Tamarit M.A."/>
        </authorList>
    </citation>
    <scope>NUCLEOTIDE SEQUENCE</scope>
    <source>
        <strain evidence="8">CBS2887</strain>
    </source>
</reference>
<evidence type="ECO:0000259" key="6">
    <source>
        <dbReference type="PROSITE" id="PS50125"/>
    </source>
</evidence>
<dbReference type="SMART" id="SM00332">
    <property type="entry name" value="PP2Cc"/>
    <property type="match status" value="1"/>
</dbReference>
<dbReference type="InterPro" id="IPR048580">
    <property type="entry name" value="CYAA_C"/>
</dbReference>
<dbReference type="InterPro" id="IPR055071">
    <property type="entry name" value="RA_PHLPP-like"/>
</dbReference>
<feature type="compositionally biased region" description="Polar residues" evidence="5">
    <location>
        <begin position="452"/>
        <end position="473"/>
    </location>
</feature>
<evidence type="ECO:0008006" key="10">
    <source>
        <dbReference type="Google" id="ProtNLM"/>
    </source>
</evidence>
<dbReference type="SMART" id="SM00044">
    <property type="entry name" value="CYCc"/>
    <property type="match status" value="1"/>
</dbReference>
<dbReference type="InterPro" id="IPR050836">
    <property type="entry name" value="SDS22/Internalin_LRR"/>
</dbReference>
<dbReference type="InterPro" id="IPR001611">
    <property type="entry name" value="Leu-rich_rpt"/>
</dbReference>
<dbReference type="Pfam" id="PF21187">
    <property type="entry name" value="CYAA_C"/>
    <property type="match status" value="1"/>
</dbReference>
<feature type="compositionally biased region" description="Low complexity" evidence="5">
    <location>
        <begin position="324"/>
        <end position="342"/>
    </location>
</feature>
<sequence length="1935" mass="215392">MSAGGLARYYMESMTDEDNNSNSAREGRRHRQGSREEKKNKKNSVGSNGSFESEDMSPLTSRKVSDANQDFSKGHAHHQSTSSDPMGSRYYHDERDEHTAQESQEHREQGAQSHSEPQQQQKRHHSTTGHTYRFGEIFESFPHSSPVTHSNSVSSESSNISAKGISKDYKGFHKAQPVNEIIPPLSRPLKNKQQPSPQQQQQQHHHQSKRSLFGKFLGSINERKAASNHNNSGMPSNSSNKERTSDSSIESTGFDEAGPMNSTHPRYSSISTNNSSFSSVAGGSKPIAAPSYAASLRDQKGSISSAGAANTRFDQFRKLSVLGNSGSASNNASPTSSTNPVNWNHANSAGRDTAGTFNTDQHLFQAISPSISRSSLHDPSVSTVKTTNLNIDDPNTTSLFNDAVVTLNLDDLNDMTGIISQDSSRNNTVTSHYHSNSATSLSSLGSKKRTKSNASARSGNSFRTAHSHSSTPSGGAIVKQSWSAPESWDVKPPSKDEISASLENVDDEYVVRNNYTLVTQLRDESIGSGTIIDAKENKSVIAPGIPVNAGGYHIKIIGEDDDFTSTLKRPYNESVDELIKYLKGRFQLTGDYKLSLRVGKVTKKLEGNQRPIKIQTNMLLLAGFLESDNLSDIGRSDLSFLFKFILSKDILKQVGQAEEEHIMKDLVHLNLKSRDLAKIPAFCYSSKVQSLDVSNNGDITIPSDFFQMPENQLSSLRMVNIRTKVFPPNVVYAKELVSLDLERNFISSIPESICRLRNLSILTLSCNKLMTLPELPPNLKILDLSSNEFETFPESVNQLKNLLQLDLSFNKIHELPSSINQLTSLKKMNISSNYLTHVKLALKDLRTLNLRHNDILSLDVSGDSNIENLYLTNNNISNIANPLRSLKTLDLQLNPITQLNIMSSNLASLTLAKAKLTSLSPLILSFVKLEKLELSRNALRELPDLSTLSNLRELSVYSNNLDTLPDFTNLTKLKILDVHDNNLKRIPDCSFIESLNISSNLITDIPAPRSDKLVTLRAADNQLSDECFYVIKQFVNLKILSLAYNKIFEIPTGTITHCTKLDQLFLSGNFLSSLPDDFDLIDNLRLLFLNGNKFRTLPSDLSHFQALELIDVGSNDLKYNTSNSKYEWNWKENTNLRYLNLSGNKKMEIITEDLNLPKLKSLGLMDLTITLTQNSIPDETSFTRVRTTPTTLAGNISYGYSDRIYKQLVVRDSVHENICGGVLICLFDGIYSGRISHIIREEFHKVFEAELVKPSNKNDIISALRHTFLSLNSIIYHSQNLLSEDGLTGTTVTVVYIKDKRVYTANIGDTTCMLAKPDGSYTYLTVNHSPSSILEFERIRTSGGFVSNNDKVDGVAQVSRAAGFIDLLPHIHTGPDISEVVLNDEVLVLATRELFEYIPTNTIGDIVREHDANPMSSAEKLRDYAISYGCPSRISVIVISGKKEQPLYNLNSITNNLFGAGPFNSDANLSGVGGGNLQHPSGSTINISGTNILGSNPRSHLTIVEDSNLRRLKPEIDPPVGQLAMVFTDIKNSTLLWENYPLAMRSAIRTHNEMMRRQLHIVGGYEVKTEGDAFMVSFPTVTSAMTWCFNVQQQLLQEDWPSEIIQSQEGKVINDNDGELIYKGLSVRMGIHWGTPVCEPDIITRRMDYFGPMVNKAARVCAVADGGEITLTLDCVNEFERIEALFKRQLKREENARAREEREEARAKAKKKHERNRSNLVNEVIEEVIASEEESNESDEPDSEDYADLDIELSNPLTYTQTKEYKTVKAIGYRMEPLGKIQLKGLETEEQISIIFPKQLQSRYKFKAALLEKEKIESELNEEMAVVNKEGLSKLASISLRLDTLLSRINQDGVNLLGSNDKKSTVSLLPHLNAALQWPSTTQEDLNQVLHLLVSRVENVTALLYLRAQTVGLSPDDVNVFELIGLLSKAYKEIN</sequence>
<dbReference type="PROSITE" id="PS51450">
    <property type="entry name" value="LRR"/>
    <property type="match status" value="8"/>
</dbReference>
<dbReference type="GO" id="GO:0046872">
    <property type="term" value="F:metal ion binding"/>
    <property type="evidence" value="ECO:0007669"/>
    <property type="project" value="UniProtKB-KW"/>
</dbReference>
<keyword evidence="3" id="KW-0677">Repeat</keyword>
<evidence type="ECO:0000256" key="3">
    <source>
        <dbReference type="ARBA" id="ARBA00022737"/>
    </source>
</evidence>
<feature type="region of interest" description="Disordered" evidence="5">
    <location>
        <begin position="225"/>
        <end position="283"/>
    </location>
</feature>
<dbReference type="CDD" id="cd07302">
    <property type="entry name" value="CHD"/>
    <property type="match status" value="1"/>
</dbReference>
<dbReference type="SMART" id="SM00369">
    <property type="entry name" value="LRR_TYP"/>
    <property type="match status" value="11"/>
</dbReference>
<feature type="compositionally biased region" description="Low complexity" evidence="5">
    <location>
        <begin position="268"/>
        <end position="279"/>
    </location>
</feature>
<dbReference type="PROSITE" id="PS51746">
    <property type="entry name" value="PPM_2"/>
    <property type="match status" value="1"/>
</dbReference>
<keyword evidence="1" id="KW-0433">Leucine-rich repeat</keyword>
<dbReference type="OrthoDB" id="2021138at2759"/>
<dbReference type="InterPro" id="IPR032675">
    <property type="entry name" value="LRR_dom_sf"/>
</dbReference>
<dbReference type="GO" id="GO:0035556">
    <property type="term" value="P:intracellular signal transduction"/>
    <property type="evidence" value="ECO:0007669"/>
    <property type="project" value="InterPro"/>
</dbReference>
<feature type="region of interest" description="Disordered" evidence="5">
    <location>
        <begin position="1"/>
        <end position="127"/>
    </location>
</feature>
<dbReference type="Gene3D" id="3.60.40.10">
    <property type="entry name" value="PPM-type phosphatase domain"/>
    <property type="match status" value="1"/>
</dbReference>
<dbReference type="PANTHER" id="PTHR46652:SF7">
    <property type="entry name" value="LEUCINE-RICH REPEAT AND IQ DOMAIN-CONTAINING PROTEIN 1"/>
    <property type="match status" value="1"/>
</dbReference>
<dbReference type="GO" id="GO:0009190">
    <property type="term" value="P:cyclic nucleotide biosynthetic process"/>
    <property type="evidence" value="ECO:0007669"/>
    <property type="project" value="InterPro"/>
</dbReference>
<dbReference type="SUPFAM" id="SSF81606">
    <property type="entry name" value="PP2C-like"/>
    <property type="match status" value="1"/>
</dbReference>
<gene>
    <name evidence="8" type="ORF">WICPIJ_003327</name>
</gene>
<dbReference type="Gene3D" id="3.80.10.10">
    <property type="entry name" value="Ribonuclease Inhibitor"/>
    <property type="match status" value="4"/>
</dbReference>
<comment type="caution">
    <text evidence="8">The sequence shown here is derived from an EMBL/GenBank/DDBJ whole genome shotgun (WGS) entry which is preliminary data.</text>
</comment>
<dbReference type="InterPro" id="IPR001054">
    <property type="entry name" value="A/G_cyclase"/>
</dbReference>
<reference evidence="8" key="1">
    <citation type="journal article" date="2021" name="Open Biol.">
        <title>Shared evolutionary footprints suggest mitochondrial oxidative damage underlies multiple complex I losses in fungi.</title>
        <authorList>
            <person name="Schikora-Tamarit M.A."/>
            <person name="Marcet-Houben M."/>
            <person name="Nosek J."/>
            <person name="Gabaldon T."/>
        </authorList>
    </citation>
    <scope>NUCLEOTIDE SEQUENCE</scope>
    <source>
        <strain evidence="8">CBS2887</strain>
    </source>
</reference>
<evidence type="ECO:0000256" key="4">
    <source>
        <dbReference type="SAM" id="Coils"/>
    </source>
</evidence>
<dbReference type="PROSITE" id="PS50125">
    <property type="entry name" value="GUANYLATE_CYCLASE_2"/>
    <property type="match status" value="1"/>
</dbReference>
<name>A0A9P8TPB4_WICPI</name>
<feature type="compositionally biased region" description="Polar residues" evidence="5">
    <location>
        <begin position="227"/>
        <end position="239"/>
    </location>
</feature>
<dbReference type="Gene3D" id="3.30.70.1230">
    <property type="entry name" value="Nucleotide cyclase"/>
    <property type="match status" value="1"/>
</dbReference>
<feature type="domain" description="PPM-type phosphatase" evidence="7">
    <location>
        <begin position="1197"/>
        <end position="1441"/>
    </location>
</feature>
<feature type="coiled-coil region" evidence="4">
    <location>
        <begin position="1683"/>
        <end position="1717"/>
    </location>
</feature>
<dbReference type="Pfam" id="PF23010">
    <property type="entry name" value="RA_3"/>
    <property type="match status" value="1"/>
</dbReference>
<dbReference type="InterPro" id="IPR003591">
    <property type="entry name" value="Leu-rich_rpt_typical-subtyp"/>
</dbReference>
<protein>
    <recommendedName>
        <fullName evidence="10">Adenylate cyclase</fullName>
    </recommendedName>
</protein>
<dbReference type="SMART" id="SM00364">
    <property type="entry name" value="LRR_BAC"/>
    <property type="match status" value="9"/>
</dbReference>
<dbReference type="SUPFAM" id="SSF52058">
    <property type="entry name" value="L domain-like"/>
    <property type="match status" value="2"/>
</dbReference>
<feature type="region of interest" description="Disordered" evidence="5">
    <location>
        <begin position="324"/>
        <end position="355"/>
    </location>
</feature>
<dbReference type="InterPro" id="IPR036457">
    <property type="entry name" value="PPM-type-like_dom_sf"/>
</dbReference>
<accession>A0A9P8TPB4</accession>
<evidence type="ECO:0000256" key="2">
    <source>
        <dbReference type="ARBA" id="ARBA00022723"/>
    </source>
</evidence>
<feature type="compositionally biased region" description="Low complexity" evidence="5">
    <location>
        <begin position="431"/>
        <end position="445"/>
    </location>
</feature>
<feature type="compositionally biased region" description="Polar residues" evidence="5">
    <location>
        <begin position="58"/>
        <end position="71"/>
    </location>
</feature>
<feature type="compositionally biased region" description="Basic and acidic residues" evidence="5">
    <location>
        <begin position="90"/>
        <end position="109"/>
    </location>
</feature>
<feature type="compositionally biased region" description="Low complexity" evidence="5">
    <location>
        <begin position="193"/>
        <end position="202"/>
    </location>
</feature>
<dbReference type="InterPro" id="IPR001932">
    <property type="entry name" value="PPM-type_phosphatase-like_dom"/>
</dbReference>
<dbReference type="SUPFAM" id="SSF55073">
    <property type="entry name" value="Nucleotide cyclase"/>
    <property type="match status" value="1"/>
</dbReference>
<dbReference type="Pfam" id="PF13855">
    <property type="entry name" value="LRR_8"/>
    <property type="match status" value="1"/>
</dbReference>
<proteinExistence type="predicted"/>
<dbReference type="PANTHER" id="PTHR46652">
    <property type="entry name" value="LEUCINE-RICH REPEAT AND IQ DOMAIN-CONTAINING PROTEIN 1-RELATED"/>
    <property type="match status" value="1"/>
</dbReference>
<keyword evidence="9" id="KW-1185">Reference proteome</keyword>
<keyword evidence="2" id="KW-0479">Metal-binding</keyword>
<feature type="region of interest" description="Disordered" evidence="5">
    <location>
        <begin position="423"/>
        <end position="495"/>
    </location>
</feature>
<evidence type="ECO:0000313" key="8">
    <source>
        <dbReference type="EMBL" id="KAH3685686.1"/>
    </source>
</evidence>
<dbReference type="EMBL" id="JAEUBG010001839">
    <property type="protein sequence ID" value="KAH3685686.1"/>
    <property type="molecule type" value="Genomic_DNA"/>
</dbReference>
<dbReference type="Pfam" id="PF00211">
    <property type="entry name" value="Guanylate_cyc"/>
    <property type="match status" value="1"/>
</dbReference>
<organism evidence="8 9">
    <name type="scientific">Wickerhamomyces pijperi</name>
    <name type="common">Yeast</name>
    <name type="synonym">Pichia pijperi</name>
    <dbReference type="NCBI Taxonomy" id="599730"/>
    <lineage>
        <taxon>Eukaryota</taxon>
        <taxon>Fungi</taxon>
        <taxon>Dikarya</taxon>
        <taxon>Ascomycota</taxon>
        <taxon>Saccharomycotina</taxon>
        <taxon>Saccharomycetes</taxon>
        <taxon>Phaffomycetales</taxon>
        <taxon>Wickerhamomycetaceae</taxon>
        <taxon>Wickerhamomyces</taxon>
    </lineage>
</organism>
<feature type="domain" description="Guanylate cyclase" evidence="6">
    <location>
        <begin position="1524"/>
        <end position="1661"/>
    </location>
</feature>
<evidence type="ECO:0000256" key="5">
    <source>
        <dbReference type="SAM" id="MobiDB-lite"/>
    </source>
</evidence>
<dbReference type="Pfam" id="PF00481">
    <property type="entry name" value="PP2C"/>
    <property type="match status" value="1"/>
</dbReference>
<evidence type="ECO:0000259" key="7">
    <source>
        <dbReference type="PROSITE" id="PS51746"/>
    </source>
</evidence>
<dbReference type="InterPro" id="IPR029787">
    <property type="entry name" value="Nucleotide_cyclase"/>
</dbReference>
<evidence type="ECO:0000256" key="1">
    <source>
        <dbReference type="ARBA" id="ARBA00022614"/>
    </source>
</evidence>
<dbReference type="SMART" id="SM00365">
    <property type="entry name" value="LRR_SD22"/>
    <property type="match status" value="8"/>
</dbReference>
<feature type="region of interest" description="Disordered" evidence="5">
    <location>
        <begin position="184"/>
        <end position="210"/>
    </location>
</feature>
<dbReference type="CDD" id="cd00143">
    <property type="entry name" value="PP2Cc"/>
    <property type="match status" value="1"/>
</dbReference>
<dbReference type="Proteomes" id="UP000774326">
    <property type="component" value="Unassembled WGS sequence"/>
</dbReference>